<dbReference type="PANTHER" id="PTHR32134">
    <property type="entry name" value="FNIP REPEAT-CONTAINING PROTEIN"/>
    <property type="match status" value="1"/>
</dbReference>
<feature type="region of interest" description="Disordered" evidence="2">
    <location>
        <begin position="1"/>
        <end position="41"/>
    </location>
</feature>
<dbReference type="Pfam" id="PF05725">
    <property type="entry name" value="FNIP"/>
    <property type="match status" value="4"/>
</dbReference>
<evidence type="ECO:0000256" key="2">
    <source>
        <dbReference type="SAM" id="MobiDB-lite"/>
    </source>
</evidence>
<keyword evidence="4" id="KW-1185">Reference proteome</keyword>
<dbReference type="InterPro" id="IPR051251">
    <property type="entry name" value="STK_FNIP-Repeat"/>
</dbReference>
<dbReference type="InterPro" id="IPR008615">
    <property type="entry name" value="FNIP"/>
</dbReference>
<keyword evidence="1" id="KW-0677">Repeat</keyword>
<accession>A0A8J4PNC6</accession>
<evidence type="ECO:0000313" key="3">
    <source>
        <dbReference type="EMBL" id="KAF2069319.1"/>
    </source>
</evidence>
<dbReference type="Proteomes" id="UP000695562">
    <property type="component" value="Unassembled WGS sequence"/>
</dbReference>
<protein>
    <recommendedName>
        <fullName evidence="5">FNIP repeat-containing protein</fullName>
    </recommendedName>
</protein>
<reference evidence="3" key="1">
    <citation type="submission" date="2020-01" db="EMBL/GenBank/DDBJ databases">
        <title>Development of genomics and gene disruption for Polysphondylium violaceum indicates a role for the polyketide synthase stlB in stalk morphogenesis.</title>
        <authorList>
            <person name="Narita B."/>
            <person name="Kawabe Y."/>
            <person name="Kin K."/>
            <person name="Saito T."/>
            <person name="Gibbs R."/>
            <person name="Kuspa A."/>
            <person name="Muzny D."/>
            <person name="Queller D."/>
            <person name="Richards S."/>
            <person name="Strassman J."/>
            <person name="Sucgang R."/>
            <person name="Worley K."/>
            <person name="Schaap P."/>
        </authorList>
    </citation>
    <scope>NUCLEOTIDE SEQUENCE</scope>
    <source>
        <strain evidence="3">QSvi11</strain>
    </source>
</reference>
<name>A0A8J4PNC6_9MYCE</name>
<sequence>VGKQQQQPNFKKRKQDNDNVYDDIDNHSDDSEIEIKQPQNSNTTNEIRTFTLEKGYIKSNITKLDIMLENPSYSDIILGDFIPDSVTHLEIPILYAFLCPLIPKSVKSLKLKSQITVYDGAFRMIPPYITNLSVFIVGDWNLPFSDIPPTVKKITINKLYPFANLNSISYMENAFNIALHYNMDEDISIISSIRSNTINPAIQQLMKKDNVFVKCEGSGAIPQTTKHLVRLCRDTDPLPFGITQLICSQDRAILPGELPESLIKINFINLNQCLSNVHLPLSLKYLIIPNMDQLIYRNTHIPKSVTHLGINLNSSNHEGIFRNSWLFKKGYIPESVRFIIINIYNLKPNQISDIILPSSILYFDLQVEEAYLDKLELFYKKIKFIDAQEYYHNAPEFVPTTTLETGNISKIDFGKYFNQLIKPGQLSSNITDLTFGQSYLQSIGEGVIPSSVDKLTLECKESIGAVSIPYPISSLSLPAILLPDNPLVDKTSIKDLSIDGKLNRVDFIHIEDEDEYMEHDEVDQTPILIEQLPFSSLEKLCLKNVKNIGSESMTDYSFPHLQELKIDTIYPDTQRVYVDFLSKVMVNLKSLFLYGNFKSHLKNIDFPSTKLESLDANEFFSINPNQIPLSMKNLSIPINEKNFNLIQSKNFVQPKIKNDNQDSLKKRFQLQDMMAHSFIYHDYRSKIQDIKRDGSRFKNLSIFTETGIKGLDEIPSNVIAWYFSNRTQSLPPIIPETVKKTACGYYPTIQIPSWITHLSLYYGDGKMVKKGFLPESITHLELDTLNIASQNNEFGFFDYDNEDQDDEDDEFIDYHNDFDDSRESQLVGALSDSDDEYHDDDDDEQLNQPDDEDEDEDQNDEIEAYFLTLKEALPSKLRVLNIFNLKFGVCSIIPPTVEILQIRDSRFKLVDKSFKNLPLTIKKFKIPKNCFHENVKKIPSFLATRLDGNYQVYEKHVPIGKKTSHLIINGPLVFKKGLIPNNVNTIIFGHSFNQPIPHLPSSITEINFGDGFNQDLSTISFPPNLKYLSFGYSFDKPLDNLPTGLKFLNFKVLHSAQSLASIPDSVDHLSIKYDFLDSDSDVEDELNNDDEDDNDDSLSPSNPLLVIPECIKFLKLGVSIENVKLPLNLKSITCHHICLGENKLKTSEKKVSETIDTTLSLENIDPSIKLNINTTGSFDKLINPNSLIDNIKSISFGTNFNQVFPKNSLPPSVEYLKFGFYYDQQFQIGSISSSVTQLELGTEYDKSLKGILPNGLKKLVIKKGFYHKDMLDWLPKSLEYLELGNDETLPSPQPFPIEKLPTNITTLILNDSVIISSPSKIPKTIKHLKLCKCKTWDYLPIDSLESLTLGEYNYPLNMIFKPK</sequence>
<feature type="compositionally biased region" description="Basic and acidic residues" evidence="2">
    <location>
        <begin position="24"/>
        <end position="35"/>
    </location>
</feature>
<dbReference type="EMBL" id="AJWJ01000689">
    <property type="protein sequence ID" value="KAF2069319.1"/>
    <property type="molecule type" value="Genomic_DNA"/>
</dbReference>
<dbReference type="PANTHER" id="PTHR32134:SF92">
    <property type="entry name" value="FNIP REPEAT-CONTAINING PROTEIN"/>
    <property type="match status" value="1"/>
</dbReference>
<gene>
    <name evidence="3" type="ORF">CYY_009365</name>
</gene>
<evidence type="ECO:0008006" key="5">
    <source>
        <dbReference type="Google" id="ProtNLM"/>
    </source>
</evidence>
<feature type="region of interest" description="Disordered" evidence="2">
    <location>
        <begin position="832"/>
        <end position="858"/>
    </location>
</feature>
<organism evidence="3 4">
    <name type="scientific">Polysphondylium violaceum</name>
    <dbReference type="NCBI Taxonomy" id="133409"/>
    <lineage>
        <taxon>Eukaryota</taxon>
        <taxon>Amoebozoa</taxon>
        <taxon>Evosea</taxon>
        <taxon>Eumycetozoa</taxon>
        <taxon>Dictyostelia</taxon>
        <taxon>Dictyosteliales</taxon>
        <taxon>Dictyosteliaceae</taxon>
        <taxon>Polysphondylium</taxon>
    </lineage>
</organism>
<comment type="caution">
    <text evidence="3">The sequence shown here is derived from an EMBL/GenBank/DDBJ whole genome shotgun (WGS) entry which is preliminary data.</text>
</comment>
<evidence type="ECO:0000313" key="4">
    <source>
        <dbReference type="Proteomes" id="UP000695562"/>
    </source>
</evidence>
<feature type="non-terminal residue" evidence="3">
    <location>
        <position position="1363"/>
    </location>
</feature>
<proteinExistence type="predicted"/>
<evidence type="ECO:0000256" key="1">
    <source>
        <dbReference type="ARBA" id="ARBA00022737"/>
    </source>
</evidence>